<comment type="caution">
    <text evidence="2">The sequence shown here is derived from an EMBL/GenBank/DDBJ whole genome shotgun (WGS) entry which is preliminary data.</text>
</comment>
<keyword evidence="1" id="KW-0812">Transmembrane</keyword>
<keyword evidence="1" id="KW-1133">Transmembrane helix</keyword>
<feature type="transmembrane region" description="Helical" evidence="1">
    <location>
        <begin position="6"/>
        <end position="23"/>
    </location>
</feature>
<evidence type="ECO:0008006" key="4">
    <source>
        <dbReference type="Google" id="ProtNLM"/>
    </source>
</evidence>
<keyword evidence="1" id="KW-0472">Membrane</keyword>
<protein>
    <recommendedName>
        <fullName evidence="4">YrzO family protein</fullName>
    </recommendedName>
</protein>
<organism evidence="2 3">
    <name type="scientific">Paenibacillus terricola</name>
    <dbReference type="NCBI Taxonomy" id="2763503"/>
    <lineage>
        <taxon>Bacteria</taxon>
        <taxon>Bacillati</taxon>
        <taxon>Bacillota</taxon>
        <taxon>Bacilli</taxon>
        <taxon>Bacillales</taxon>
        <taxon>Paenibacillaceae</taxon>
        <taxon>Paenibacillus</taxon>
    </lineage>
</organism>
<keyword evidence="3" id="KW-1185">Reference proteome</keyword>
<dbReference type="RefSeq" id="WP_191205999.1">
    <property type="nucleotide sequence ID" value="NZ_JACXZA010000006.1"/>
</dbReference>
<reference evidence="2 3" key="1">
    <citation type="submission" date="2020-09" db="EMBL/GenBank/DDBJ databases">
        <title>Paenibacillus sp. strain PR3 16S rRNA gene Genome sequencing and assembly.</title>
        <authorList>
            <person name="Kim J."/>
        </authorList>
    </citation>
    <scope>NUCLEOTIDE SEQUENCE [LARGE SCALE GENOMIC DNA]</scope>
    <source>
        <strain evidence="2 3">PR3</strain>
    </source>
</reference>
<gene>
    <name evidence="2" type="ORF">H8B09_23310</name>
</gene>
<proteinExistence type="predicted"/>
<accession>A0ABR8N0J4</accession>
<evidence type="ECO:0000256" key="1">
    <source>
        <dbReference type="SAM" id="Phobius"/>
    </source>
</evidence>
<dbReference type="Proteomes" id="UP000609346">
    <property type="component" value="Unassembled WGS sequence"/>
</dbReference>
<evidence type="ECO:0000313" key="2">
    <source>
        <dbReference type="EMBL" id="MBD3921714.1"/>
    </source>
</evidence>
<dbReference type="EMBL" id="JACXZA010000006">
    <property type="protein sequence ID" value="MBD3921714.1"/>
    <property type="molecule type" value="Genomic_DNA"/>
</dbReference>
<name>A0ABR8N0J4_9BACL</name>
<evidence type="ECO:0000313" key="3">
    <source>
        <dbReference type="Proteomes" id="UP000609346"/>
    </source>
</evidence>
<sequence length="48" mass="5516">MEIVIIIGFVVIVLAILNIDGKLKRNLESNERIIARLDILIKNQKDKE</sequence>